<proteinExistence type="predicted"/>
<evidence type="ECO:0000313" key="2">
    <source>
        <dbReference type="Proteomes" id="UP000748752"/>
    </source>
</evidence>
<keyword evidence="2" id="KW-1185">Reference proteome</keyword>
<organism evidence="1 2">
    <name type="scientific">Thiohalocapsa halophila</name>
    <dbReference type="NCBI Taxonomy" id="69359"/>
    <lineage>
        <taxon>Bacteria</taxon>
        <taxon>Pseudomonadati</taxon>
        <taxon>Pseudomonadota</taxon>
        <taxon>Gammaproteobacteria</taxon>
        <taxon>Chromatiales</taxon>
        <taxon>Chromatiaceae</taxon>
        <taxon>Thiohalocapsa</taxon>
    </lineage>
</organism>
<accession>A0ABS1CDT7</accession>
<protein>
    <recommendedName>
        <fullName evidence="3">Class I SAM-dependent methyltransferase</fullName>
    </recommendedName>
</protein>
<evidence type="ECO:0000313" key="1">
    <source>
        <dbReference type="EMBL" id="MBK1630076.1"/>
    </source>
</evidence>
<dbReference type="Gene3D" id="3.40.50.150">
    <property type="entry name" value="Vaccinia Virus protein VP39"/>
    <property type="match status" value="1"/>
</dbReference>
<name>A0ABS1CDT7_9GAMM</name>
<dbReference type="SUPFAM" id="SSF53335">
    <property type="entry name" value="S-adenosyl-L-methionine-dependent methyltransferases"/>
    <property type="match status" value="1"/>
</dbReference>
<comment type="caution">
    <text evidence="1">The sequence shown here is derived from an EMBL/GenBank/DDBJ whole genome shotgun (WGS) entry which is preliminary data.</text>
</comment>
<dbReference type="EMBL" id="NRRV01000008">
    <property type="protein sequence ID" value="MBK1630076.1"/>
    <property type="molecule type" value="Genomic_DNA"/>
</dbReference>
<dbReference type="InterPro" id="IPR029063">
    <property type="entry name" value="SAM-dependent_MTases_sf"/>
</dbReference>
<reference evidence="1 2" key="1">
    <citation type="journal article" date="2020" name="Microorganisms">
        <title>Osmotic Adaptation and Compatible Solute Biosynthesis of Phototrophic Bacteria as Revealed from Genome Analyses.</title>
        <authorList>
            <person name="Imhoff J.F."/>
            <person name="Rahn T."/>
            <person name="Kunzel S."/>
            <person name="Keller A."/>
            <person name="Neulinger S.C."/>
        </authorList>
    </citation>
    <scope>NUCLEOTIDE SEQUENCE [LARGE SCALE GENOMIC DNA]</scope>
    <source>
        <strain evidence="1 2">DSM 6210</strain>
    </source>
</reference>
<gene>
    <name evidence="1" type="ORF">CKO31_04835</name>
</gene>
<dbReference type="RefSeq" id="WP_200234570.1">
    <property type="nucleotide sequence ID" value="NZ_NRRV01000008.1"/>
</dbReference>
<sequence length="277" mass="30674">MTDTFERSCAHWSETGRREMEDFYALASVDYRHLAEALDWVDWLRARQARAGQRPLRLLDVACGSGKFPSALQGYAGVSPSSVAPIDYALLDPSAFSIAEARSTLSPPFVAGAEYETTLQALECPRHHFDVAWATHALYALPTEQLEAGLQRLLDAVGDTACIAHAASDSHYLRFYRAYLDAFHDGGGTPYVSAEQIVAALERLGARPRVHEIHYTNGAPEAQAAQVQGYLQRCLFDDTLDLPQMLAHPLTGAYLETCRQGGEWRFAQHVLLIFCET</sequence>
<evidence type="ECO:0008006" key="3">
    <source>
        <dbReference type="Google" id="ProtNLM"/>
    </source>
</evidence>
<dbReference type="Proteomes" id="UP000748752">
    <property type="component" value="Unassembled WGS sequence"/>
</dbReference>
<dbReference type="Pfam" id="PF13489">
    <property type="entry name" value="Methyltransf_23"/>
    <property type="match status" value="1"/>
</dbReference>